<dbReference type="PANTHER" id="PTHR34109:SF1">
    <property type="entry name" value="VOC DOMAIN-CONTAINING PROTEIN"/>
    <property type="match status" value="1"/>
</dbReference>
<keyword evidence="3" id="KW-1185">Reference proteome</keyword>
<dbReference type="PANTHER" id="PTHR34109">
    <property type="entry name" value="BNAUNNG04460D PROTEIN-RELATED"/>
    <property type="match status" value="1"/>
</dbReference>
<organism evidence="2 3">
    <name type="scientific">Yinghuangia aomiensis</name>
    <dbReference type="NCBI Taxonomy" id="676205"/>
    <lineage>
        <taxon>Bacteria</taxon>
        <taxon>Bacillati</taxon>
        <taxon>Actinomycetota</taxon>
        <taxon>Actinomycetes</taxon>
        <taxon>Kitasatosporales</taxon>
        <taxon>Streptomycetaceae</taxon>
        <taxon>Yinghuangia</taxon>
    </lineage>
</organism>
<dbReference type="Gene3D" id="3.30.720.120">
    <property type="match status" value="1"/>
</dbReference>
<dbReference type="CDD" id="cd07246">
    <property type="entry name" value="VOC_like"/>
    <property type="match status" value="1"/>
</dbReference>
<protein>
    <submittedName>
        <fullName evidence="2">VOC family protein</fullName>
    </submittedName>
</protein>
<dbReference type="EMBL" id="BAABHS010000047">
    <property type="protein sequence ID" value="GAA4992714.1"/>
    <property type="molecule type" value="Genomic_DNA"/>
</dbReference>
<dbReference type="InterPro" id="IPR004360">
    <property type="entry name" value="Glyas_Fos-R_dOase_dom"/>
</dbReference>
<dbReference type="Gene3D" id="3.30.720.110">
    <property type="match status" value="1"/>
</dbReference>
<evidence type="ECO:0000313" key="2">
    <source>
        <dbReference type="EMBL" id="GAA4992714.1"/>
    </source>
</evidence>
<accession>A0ABP9IB61</accession>
<proteinExistence type="predicted"/>
<evidence type="ECO:0000313" key="3">
    <source>
        <dbReference type="Proteomes" id="UP001500466"/>
    </source>
</evidence>
<feature type="domain" description="VOC" evidence="1">
    <location>
        <begin position="7"/>
        <end position="127"/>
    </location>
</feature>
<comment type="caution">
    <text evidence="2">The sequence shown here is derived from an EMBL/GenBank/DDBJ whole genome shotgun (WGS) entry which is preliminary data.</text>
</comment>
<dbReference type="PROSITE" id="PS51819">
    <property type="entry name" value="VOC"/>
    <property type="match status" value="1"/>
</dbReference>
<name>A0ABP9IB61_9ACTN</name>
<dbReference type="InterPro" id="IPR029068">
    <property type="entry name" value="Glyas_Bleomycin-R_OHBP_Dase"/>
</dbReference>
<sequence length="145" mass="15657">MTNTDIHGLYARLVVSDAARAIDFYRSALGAEEVERYTDKDGHIVHAMLRIGGVPIAVKDEGIDPHPNALGGTPVIIALEVADADAVADAMVRSGATVVFPVGDQHYGQRSGRLADPFGHVWMIAQPLESLTPDEIQQRTQELDD</sequence>
<dbReference type="Proteomes" id="UP001500466">
    <property type="component" value="Unassembled WGS sequence"/>
</dbReference>
<evidence type="ECO:0000259" key="1">
    <source>
        <dbReference type="PROSITE" id="PS51819"/>
    </source>
</evidence>
<dbReference type="Pfam" id="PF00903">
    <property type="entry name" value="Glyoxalase"/>
    <property type="match status" value="1"/>
</dbReference>
<gene>
    <name evidence="2" type="ORF">GCM10023205_76670</name>
</gene>
<reference evidence="3" key="1">
    <citation type="journal article" date="2019" name="Int. J. Syst. Evol. Microbiol.">
        <title>The Global Catalogue of Microorganisms (GCM) 10K type strain sequencing project: providing services to taxonomists for standard genome sequencing and annotation.</title>
        <authorList>
            <consortium name="The Broad Institute Genomics Platform"/>
            <consortium name="The Broad Institute Genome Sequencing Center for Infectious Disease"/>
            <person name="Wu L."/>
            <person name="Ma J."/>
        </authorList>
    </citation>
    <scope>NUCLEOTIDE SEQUENCE [LARGE SCALE GENOMIC DNA]</scope>
    <source>
        <strain evidence="3">JCM 17986</strain>
    </source>
</reference>
<dbReference type="RefSeq" id="WP_345680490.1">
    <property type="nucleotide sequence ID" value="NZ_BAABHS010000047.1"/>
</dbReference>
<dbReference type="InterPro" id="IPR037523">
    <property type="entry name" value="VOC_core"/>
</dbReference>
<dbReference type="SUPFAM" id="SSF54593">
    <property type="entry name" value="Glyoxalase/Bleomycin resistance protein/Dihydroxybiphenyl dioxygenase"/>
    <property type="match status" value="1"/>
</dbReference>